<feature type="transmembrane region" description="Helical" evidence="6">
    <location>
        <begin position="199"/>
        <end position="218"/>
    </location>
</feature>
<accession>A0A975XLT6</accession>
<dbReference type="NCBIfam" id="NF038012">
    <property type="entry name" value="DMT_1"/>
    <property type="match status" value="1"/>
</dbReference>
<feature type="region of interest" description="Disordered" evidence="5">
    <location>
        <begin position="293"/>
        <end position="313"/>
    </location>
</feature>
<evidence type="ECO:0000256" key="4">
    <source>
        <dbReference type="ARBA" id="ARBA00023136"/>
    </source>
</evidence>
<feature type="transmembrane region" description="Helical" evidence="6">
    <location>
        <begin position="230"/>
        <end position="251"/>
    </location>
</feature>
<dbReference type="Pfam" id="PF05653">
    <property type="entry name" value="Mg_trans_NIPA"/>
    <property type="match status" value="1"/>
</dbReference>
<feature type="transmembrane region" description="Helical" evidence="6">
    <location>
        <begin position="164"/>
        <end position="184"/>
    </location>
</feature>
<dbReference type="KEGG" id="asun:KG104_05810"/>
<protein>
    <submittedName>
        <fullName evidence="7">DMT family transporter</fullName>
    </submittedName>
</protein>
<evidence type="ECO:0000256" key="1">
    <source>
        <dbReference type="ARBA" id="ARBA00004141"/>
    </source>
</evidence>
<keyword evidence="8" id="KW-1185">Reference proteome</keyword>
<name>A0A975XLT6_9MICC</name>
<evidence type="ECO:0000313" key="7">
    <source>
        <dbReference type="EMBL" id="QWQ37269.1"/>
    </source>
</evidence>
<gene>
    <name evidence="7" type="ORF">KG104_05810</name>
</gene>
<evidence type="ECO:0000313" key="8">
    <source>
        <dbReference type="Proteomes" id="UP000680588"/>
    </source>
</evidence>
<dbReference type="Proteomes" id="UP000680588">
    <property type="component" value="Chromosome"/>
</dbReference>
<feature type="transmembrane region" description="Helical" evidence="6">
    <location>
        <begin position="257"/>
        <end position="280"/>
    </location>
</feature>
<evidence type="ECO:0000256" key="2">
    <source>
        <dbReference type="ARBA" id="ARBA00022692"/>
    </source>
</evidence>
<dbReference type="AlphaFoldDB" id="A0A975XLT6"/>
<evidence type="ECO:0000256" key="3">
    <source>
        <dbReference type="ARBA" id="ARBA00022989"/>
    </source>
</evidence>
<comment type="subcellular location">
    <subcellularLocation>
        <location evidence="1">Membrane</location>
        <topology evidence="1">Multi-pass membrane protein</topology>
    </subcellularLocation>
</comment>
<dbReference type="PANTHER" id="PTHR40761">
    <property type="entry name" value="CONSERVED INTEGRAL MEMBRANE ALANINE VALINE AND LEUCINE RICH PROTEIN-RELATED"/>
    <property type="match status" value="1"/>
</dbReference>
<keyword evidence="2 6" id="KW-0812">Transmembrane</keyword>
<proteinExistence type="predicted"/>
<feature type="transmembrane region" description="Helical" evidence="6">
    <location>
        <begin position="137"/>
        <end position="157"/>
    </location>
</feature>
<feature type="transmembrane region" description="Helical" evidence="6">
    <location>
        <begin position="50"/>
        <end position="71"/>
    </location>
</feature>
<evidence type="ECO:0000256" key="5">
    <source>
        <dbReference type="SAM" id="MobiDB-lite"/>
    </source>
</evidence>
<feature type="transmembrane region" description="Helical" evidence="6">
    <location>
        <begin position="102"/>
        <end position="125"/>
    </location>
</feature>
<dbReference type="GO" id="GO:0015095">
    <property type="term" value="F:magnesium ion transmembrane transporter activity"/>
    <property type="evidence" value="ECO:0007669"/>
    <property type="project" value="InterPro"/>
</dbReference>
<reference evidence="7" key="1">
    <citation type="submission" date="2021-06" db="EMBL/GenBank/DDBJ databases">
        <title>Novel species in genus Arthrobacter.</title>
        <authorList>
            <person name="Zhang G."/>
        </authorList>
    </citation>
    <scope>NUCLEOTIDE SEQUENCE</scope>
    <source>
        <strain evidence="7">Zg-ZUI122</strain>
    </source>
</reference>
<sequence length="313" mass="32559">MVGIAITCALASAVFLAFGAQRQGSAVSADTGGLELRSSQLLRLLRNPRWLLGLFLLGVGTALNVTALTLAPLTVVQPIGSIALVITTIVNSRDQGLRMNRITVVSIVACVVGSALFVSLAVGVTRDQQEVRPAQELTIVLILAVAVVFFGTLNALFGRRIGAIGFIVGAGVLFGFVAVLTKVIAADLLNPNGRFLFNVPWYTLLGIAVAGGLGAWFVQSAYSSGPPDLVIAGLTVIDPMVGIAIGIGVLHELVPDVPAVAAVAMGVAALIAIVGVVALSRYHPDVIQRRAEARRRQKQGAAKTSKDQKRGSL</sequence>
<dbReference type="EMBL" id="CP076456">
    <property type="protein sequence ID" value="QWQ37269.1"/>
    <property type="molecule type" value="Genomic_DNA"/>
</dbReference>
<organism evidence="7 8">
    <name type="scientific">Arthrobacter sunyaminii</name>
    <dbReference type="NCBI Taxonomy" id="2816859"/>
    <lineage>
        <taxon>Bacteria</taxon>
        <taxon>Bacillati</taxon>
        <taxon>Actinomycetota</taxon>
        <taxon>Actinomycetes</taxon>
        <taxon>Micrococcales</taxon>
        <taxon>Micrococcaceae</taxon>
        <taxon>Arthrobacter</taxon>
    </lineage>
</organism>
<evidence type="ECO:0000256" key="6">
    <source>
        <dbReference type="SAM" id="Phobius"/>
    </source>
</evidence>
<dbReference type="GO" id="GO:0016020">
    <property type="term" value="C:membrane"/>
    <property type="evidence" value="ECO:0007669"/>
    <property type="project" value="UniProtKB-SubCell"/>
</dbReference>
<dbReference type="RefSeq" id="WP_207347542.1">
    <property type="nucleotide sequence ID" value="NZ_CP076456.1"/>
</dbReference>
<feature type="compositionally biased region" description="Basic and acidic residues" evidence="5">
    <location>
        <begin position="304"/>
        <end position="313"/>
    </location>
</feature>
<keyword evidence="4 6" id="KW-0472">Membrane</keyword>
<dbReference type="InterPro" id="IPR008521">
    <property type="entry name" value="Mg_trans_NIPA"/>
</dbReference>
<keyword evidence="3 6" id="KW-1133">Transmembrane helix</keyword>
<dbReference type="PANTHER" id="PTHR40761:SF1">
    <property type="entry name" value="CONSERVED INTEGRAL MEMBRANE ALANINE VALINE AND LEUCINE RICH PROTEIN-RELATED"/>
    <property type="match status" value="1"/>
</dbReference>